<comment type="catalytic activity">
    <reaction evidence="6">
        <text>cytidine(34) in tRNA + S-adenosyl-L-methionine = 2'-O-methylcytidine(34) in tRNA + S-adenosyl-L-homocysteine + H(+)</text>
        <dbReference type="Rhea" id="RHEA:43084"/>
        <dbReference type="Rhea" id="RHEA-COMP:10331"/>
        <dbReference type="Rhea" id="RHEA-COMP:10332"/>
        <dbReference type="ChEBI" id="CHEBI:15378"/>
        <dbReference type="ChEBI" id="CHEBI:57856"/>
        <dbReference type="ChEBI" id="CHEBI:59789"/>
        <dbReference type="ChEBI" id="CHEBI:74495"/>
        <dbReference type="ChEBI" id="CHEBI:82748"/>
        <dbReference type="EC" id="2.1.1.207"/>
    </reaction>
</comment>
<evidence type="ECO:0000256" key="5">
    <source>
        <dbReference type="ARBA" id="ARBA00022694"/>
    </source>
</evidence>
<evidence type="ECO:0000256" key="2">
    <source>
        <dbReference type="ARBA" id="ARBA00022603"/>
    </source>
</evidence>
<evidence type="ECO:0000259" key="7">
    <source>
        <dbReference type="Pfam" id="PF00588"/>
    </source>
</evidence>
<dbReference type="RefSeq" id="WP_216957128.1">
    <property type="nucleotide sequence ID" value="NZ_JAHOPB010000001.1"/>
</dbReference>
<dbReference type="EMBL" id="JAHOPB010000001">
    <property type="protein sequence ID" value="MBU8872846.1"/>
    <property type="molecule type" value="Genomic_DNA"/>
</dbReference>
<evidence type="ECO:0000313" key="8">
    <source>
        <dbReference type="EMBL" id="MBU8872846.1"/>
    </source>
</evidence>
<keyword evidence="2 6" id="KW-0489">Methyltransferase</keyword>
<feature type="domain" description="tRNA/rRNA methyltransferase SpoU type" evidence="7">
    <location>
        <begin position="2"/>
        <end position="138"/>
    </location>
</feature>
<dbReference type="PIRSF" id="PIRSF029256">
    <property type="entry name" value="SpoU_TrmH_prd"/>
    <property type="match status" value="1"/>
</dbReference>
<dbReference type="EC" id="2.1.1.207" evidence="6"/>
<proteinExistence type="inferred from homology"/>
<evidence type="ECO:0000256" key="6">
    <source>
        <dbReference type="HAMAP-Rule" id="MF_01885"/>
    </source>
</evidence>
<evidence type="ECO:0000256" key="1">
    <source>
        <dbReference type="ARBA" id="ARBA00022490"/>
    </source>
</evidence>
<keyword evidence="5 6" id="KW-0819">tRNA processing</keyword>
<feature type="binding site" evidence="6">
    <location>
        <position position="127"/>
    </location>
    <ligand>
        <name>S-adenosyl-L-methionine</name>
        <dbReference type="ChEBI" id="CHEBI:59789"/>
    </ligand>
</feature>
<feature type="binding site" evidence="6">
    <location>
        <position position="77"/>
    </location>
    <ligand>
        <name>S-adenosyl-L-methionine</name>
        <dbReference type="ChEBI" id="CHEBI:59789"/>
    </ligand>
</feature>
<comment type="subunit">
    <text evidence="6">Homodimer.</text>
</comment>
<feature type="binding site" evidence="6">
    <location>
        <position position="119"/>
    </location>
    <ligand>
        <name>S-adenosyl-L-methionine</name>
        <dbReference type="ChEBI" id="CHEBI:59789"/>
    </ligand>
</feature>
<comment type="similarity">
    <text evidence="6">Belongs to the class IV-like SAM-binding methyltransferase superfamily. RNA methyltransferase TrmH family. TrmL subfamily.</text>
</comment>
<keyword evidence="4 6" id="KW-0949">S-adenosyl-L-methionine</keyword>
<comment type="caution">
    <text evidence="8">The sequence shown here is derived from an EMBL/GenBank/DDBJ whole genome shotgun (WGS) entry which is preliminary data.</text>
</comment>
<comment type="catalytic activity">
    <reaction evidence="6">
        <text>5-carboxymethylaminomethyluridine(34) in tRNA(Leu) + S-adenosyl-L-methionine = 5-carboxymethylaminomethyl-2'-O-methyluridine(34) in tRNA(Leu) + S-adenosyl-L-homocysteine + H(+)</text>
        <dbReference type="Rhea" id="RHEA:43088"/>
        <dbReference type="Rhea" id="RHEA-COMP:10333"/>
        <dbReference type="Rhea" id="RHEA-COMP:10334"/>
        <dbReference type="ChEBI" id="CHEBI:15378"/>
        <dbReference type="ChEBI" id="CHEBI:57856"/>
        <dbReference type="ChEBI" id="CHEBI:59789"/>
        <dbReference type="ChEBI" id="CHEBI:74508"/>
        <dbReference type="ChEBI" id="CHEBI:74511"/>
        <dbReference type="EC" id="2.1.1.207"/>
    </reaction>
</comment>
<dbReference type="CDD" id="cd18094">
    <property type="entry name" value="SpoU-like_TrmL"/>
    <property type="match status" value="1"/>
</dbReference>
<comment type="subcellular location">
    <subcellularLocation>
        <location evidence="6">Cytoplasm</location>
    </subcellularLocation>
</comment>
<accession>A0ABS6IE27</accession>
<dbReference type="PANTHER" id="PTHR42971">
    <property type="entry name" value="TRNA (CYTIDINE(34)-2'-O)-METHYLTRANSFERASE"/>
    <property type="match status" value="1"/>
</dbReference>
<name>A0ABS6IE27_9HYPH</name>
<feature type="binding site" evidence="6">
    <location>
        <position position="99"/>
    </location>
    <ligand>
        <name>S-adenosyl-L-methionine</name>
        <dbReference type="ChEBI" id="CHEBI:59789"/>
    </ligand>
</feature>
<dbReference type="PANTHER" id="PTHR42971:SF1">
    <property type="entry name" value="TRNA (CYTIDINE(34)-2'-O)-METHYLTRANSFERASE"/>
    <property type="match status" value="1"/>
</dbReference>
<sequence>MRLALFEPDIPQNLGAFIRLSAGMGVPLDVIEPCGFPVDDKRIRRAAMDYYDLARLTRHASWAAFCRDRPAGRLVLLSTAGATRLPEAVFRPDDILLLGRESAGVPPEVHERADLRVRIPLQAGARSLNVALSAAMVLSEALRQTSGFEKLA</sequence>
<evidence type="ECO:0000313" key="9">
    <source>
        <dbReference type="Proteomes" id="UP000727907"/>
    </source>
</evidence>
<comment type="function">
    <text evidence="6">Methylates the ribose at the nucleotide 34 wobble position in the two leucyl isoacceptors tRNA(Leu)(CmAA) and tRNA(Leu)(cmnm5UmAA). Catalyzes the methyl transfer from S-adenosyl-L-methionine to the 2'-OH of the wobble nucleotide.</text>
</comment>
<gene>
    <name evidence="6" type="primary">trmL</name>
    <name evidence="8" type="ORF">KQ910_03685</name>
</gene>
<reference evidence="8 9" key="1">
    <citation type="submission" date="2021-06" db="EMBL/GenBank/DDBJ databases">
        <authorList>
            <person name="Lee D.H."/>
        </authorList>
    </citation>
    <scope>NUCLEOTIDE SEQUENCE [LARGE SCALE GENOMIC DNA]</scope>
    <source>
        <strain evidence="8 9">MMS21-HV4-11</strain>
    </source>
</reference>
<keyword evidence="3 6" id="KW-0808">Transferase</keyword>
<dbReference type="HAMAP" id="MF_01885">
    <property type="entry name" value="tRNA_methyltr_TrmL"/>
    <property type="match status" value="1"/>
</dbReference>
<evidence type="ECO:0000256" key="3">
    <source>
        <dbReference type="ARBA" id="ARBA00022679"/>
    </source>
</evidence>
<organism evidence="8 9">
    <name type="scientific">Reyranella humidisoli</name>
    <dbReference type="NCBI Taxonomy" id="2849149"/>
    <lineage>
        <taxon>Bacteria</taxon>
        <taxon>Pseudomonadati</taxon>
        <taxon>Pseudomonadota</taxon>
        <taxon>Alphaproteobacteria</taxon>
        <taxon>Hyphomicrobiales</taxon>
        <taxon>Reyranellaceae</taxon>
        <taxon>Reyranella</taxon>
    </lineage>
</organism>
<dbReference type="InterPro" id="IPR001537">
    <property type="entry name" value="SpoU_MeTrfase"/>
</dbReference>
<protein>
    <recommendedName>
        <fullName evidence="6">tRNA (cytidine(34)-2'-O)-methyltransferase</fullName>
        <ecNumber evidence="6">2.1.1.207</ecNumber>
    </recommendedName>
    <alternativeName>
        <fullName evidence="6">tRNA (cytidine/uridine-2'-O-)-methyltransferase TrmL</fullName>
    </alternativeName>
</protein>
<dbReference type="Proteomes" id="UP000727907">
    <property type="component" value="Unassembled WGS sequence"/>
</dbReference>
<dbReference type="Pfam" id="PF00588">
    <property type="entry name" value="SpoU_methylase"/>
    <property type="match status" value="1"/>
</dbReference>
<keyword evidence="1 6" id="KW-0963">Cytoplasm</keyword>
<evidence type="ECO:0000256" key="4">
    <source>
        <dbReference type="ARBA" id="ARBA00022691"/>
    </source>
</evidence>
<dbReference type="InterPro" id="IPR016914">
    <property type="entry name" value="TrmL"/>
</dbReference>
<keyword evidence="9" id="KW-1185">Reference proteome</keyword>